<evidence type="ECO:0000313" key="3">
    <source>
        <dbReference type="Proteomes" id="UP000249005"/>
    </source>
</evidence>
<keyword evidence="1" id="KW-1133">Transmembrane helix</keyword>
<dbReference type="Proteomes" id="UP000249005">
    <property type="component" value="Chromosome 1"/>
</dbReference>
<evidence type="ECO:0000256" key="1">
    <source>
        <dbReference type="SAM" id="Phobius"/>
    </source>
</evidence>
<name>A0A2X4XLE8_9GAMM</name>
<evidence type="ECO:0000313" key="2">
    <source>
        <dbReference type="EMBL" id="SQI40735.1"/>
    </source>
</evidence>
<feature type="transmembrane region" description="Helical" evidence="1">
    <location>
        <begin position="41"/>
        <end position="69"/>
    </location>
</feature>
<proteinExistence type="predicted"/>
<dbReference type="AlphaFoldDB" id="A0A2X4XLE8"/>
<feature type="transmembrane region" description="Helical" evidence="1">
    <location>
        <begin position="81"/>
        <end position="101"/>
    </location>
</feature>
<protein>
    <submittedName>
        <fullName evidence="2">Uncharacterized protein</fullName>
    </submittedName>
</protein>
<feature type="transmembrane region" description="Helical" evidence="1">
    <location>
        <begin position="121"/>
        <end position="138"/>
    </location>
</feature>
<dbReference type="RefSeq" id="WP_111740243.1">
    <property type="nucleotide sequence ID" value="NZ_LR698987.1"/>
</dbReference>
<accession>A0A2X4XLE8</accession>
<gene>
    <name evidence="2" type="ORF">NCTC12151_01709</name>
</gene>
<sequence length="158" mass="17666">MNTKIRSKLIVFTLLLYLLGGPLMALLLFSFYRAYPDVLGGIYGFIGLILFLVPLIVAFLFGVVPLSLLAMLTIKLLTQKVRLYIALPLNTLCGMLLGFIWPHCLNAFFGHSTSTLIDLTAIGGVISLLFTAFCYLYMRRCERVMQNFERLSSGNKTA</sequence>
<keyword evidence="1" id="KW-0472">Membrane</keyword>
<keyword evidence="1" id="KW-0812">Transmembrane</keyword>
<reference evidence="2 3" key="1">
    <citation type="submission" date="2018-06" db="EMBL/GenBank/DDBJ databases">
        <authorList>
            <consortium name="Pathogen Informatics"/>
            <person name="Doyle S."/>
        </authorList>
    </citation>
    <scope>NUCLEOTIDE SEQUENCE [LARGE SCALE GENOMIC DNA]</scope>
    <source>
        <strain evidence="2 3">NCTC12151</strain>
    </source>
</reference>
<dbReference type="KEGG" id="lri:NCTC12151_01709"/>
<keyword evidence="3" id="KW-1185">Reference proteome</keyword>
<organism evidence="2 3">
    <name type="scientific">Leminorella richardii</name>
    <dbReference type="NCBI Taxonomy" id="158841"/>
    <lineage>
        <taxon>Bacteria</taxon>
        <taxon>Pseudomonadati</taxon>
        <taxon>Pseudomonadota</taxon>
        <taxon>Gammaproteobacteria</taxon>
        <taxon>Enterobacterales</taxon>
        <taxon>Budviciaceae</taxon>
        <taxon>Leminorella</taxon>
    </lineage>
</organism>
<dbReference type="EMBL" id="LS483470">
    <property type="protein sequence ID" value="SQI40735.1"/>
    <property type="molecule type" value="Genomic_DNA"/>
</dbReference>